<dbReference type="Pfam" id="PF07927">
    <property type="entry name" value="HicA_toxin"/>
    <property type="match status" value="1"/>
</dbReference>
<reference evidence="1" key="1">
    <citation type="journal article" date="2024" name="Syst. Appl. Microbiol.">
        <title>First single-strain enrichments of Electrothrix cable bacteria, description of E. aestuarii sp. nov. and E. rattekaaiensis sp. nov., and proposal of a cable bacteria taxonomy following the rules of the SeqCode.</title>
        <authorList>
            <person name="Plum-Jensen L.E."/>
            <person name="Schramm A."/>
            <person name="Marshall I.P.G."/>
        </authorList>
    </citation>
    <scope>NUCLEOTIDE SEQUENCE</scope>
    <source>
        <strain evidence="1">Rat1</strain>
    </source>
</reference>
<proteinExistence type="predicted"/>
<dbReference type="EMBL" id="CP159373">
    <property type="protein sequence ID" value="XCN71703.1"/>
    <property type="molecule type" value="Genomic_DNA"/>
</dbReference>
<dbReference type="GO" id="GO:0003729">
    <property type="term" value="F:mRNA binding"/>
    <property type="evidence" value="ECO:0007669"/>
    <property type="project" value="InterPro"/>
</dbReference>
<dbReference type="KEGG" id="eaj:Q3M24_15485"/>
<evidence type="ECO:0000313" key="1">
    <source>
        <dbReference type="EMBL" id="XCN71703.1"/>
    </source>
</evidence>
<protein>
    <submittedName>
        <fullName evidence="1">Type II toxin-antitoxin system HicA family toxin</fullName>
    </submittedName>
</protein>
<name>A0AAU8LQY0_9BACT</name>
<organism evidence="1">
    <name type="scientific">Candidatus Electrothrix aestuarii</name>
    <dbReference type="NCBI Taxonomy" id="3062594"/>
    <lineage>
        <taxon>Bacteria</taxon>
        <taxon>Pseudomonadati</taxon>
        <taxon>Thermodesulfobacteriota</taxon>
        <taxon>Desulfobulbia</taxon>
        <taxon>Desulfobulbales</taxon>
        <taxon>Desulfobulbaceae</taxon>
        <taxon>Candidatus Electrothrix</taxon>
    </lineage>
</organism>
<sequence length="84" mass="9759">MSRKDKLAAKLLDRKRDTTWDELTSLLQYLGYREAKKGKTGGSRRRFVHESGSVITLHKPYPQNVVKRYATDQVIEILRKEGLL</sequence>
<gene>
    <name evidence="1" type="ORF">Q3M24_15485</name>
</gene>
<dbReference type="AlphaFoldDB" id="A0AAU8LQY0"/>
<dbReference type="InterPro" id="IPR012933">
    <property type="entry name" value="HicA_mRNA_interferase"/>
</dbReference>
<accession>A0AAU8LQY0</accession>
<reference evidence="1" key="2">
    <citation type="submission" date="2024-06" db="EMBL/GenBank/DDBJ databases">
        <authorList>
            <person name="Plum-Jensen L.E."/>
            <person name="Schramm A."/>
            <person name="Marshall I.P.G."/>
        </authorList>
    </citation>
    <scope>NUCLEOTIDE SEQUENCE</scope>
    <source>
        <strain evidence="1">Rat1</strain>
    </source>
</reference>